<evidence type="ECO:0000259" key="3">
    <source>
        <dbReference type="PROSITE" id="PS51387"/>
    </source>
</evidence>
<protein>
    <submittedName>
        <fullName evidence="4">Xanthine dehydrogenase YagS FAD-binding subunit</fullName>
        <ecNumber evidence="4">1.17.1.4</ecNumber>
    </submittedName>
</protein>
<evidence type="ECO:0000313" key="5">
    <source>
        <dbReference type="Proteomes" id="UP000328092"/>
    </source>
</evidence>
<dbReference type="RefSeq" id="WP_139861108.1">
    <property type="nucleotide sequence ID" value="NZ_CAADFC020000014.1"/>
</dbReference>
<keyword evidence="2" id="KW-0274">FAD</keyword>
<name>A0A508TCS8_9BRAD</name>
<dbReference type="EC" id="1.17.1.4" evidence="4"/>
<dbReference type="PANTHER" id="PTHR42659:SF5">
    <property type="entry name" value="ALDEHYDE OXIDOREDUCTASE FAD-BINDING SUBUNIT PAOB"/>
    <property type="match status" value="1"/>
</dbReference>
<dbReference type="Gene3D" id="3.30.390.50">
    <property type="entry name" value="CO dehydrogenase flavoprotein, C-terminal domain"/>
    <property type="match status" value="1"/>
</dbReference>
<keyword evidence="4" id="KW-0560">Oxidoreductase</keyword>
<sequence length="316" mass="33276">MKSFSYERATSPAAAAAAGARDANTRFIAGGTNLLDLMKLEIETPTHLVDVNGLALDRIEETPEGGLRIGALVRNTDLAADARVRRDYGVLSRALLAGASGQLRNKATTAGNILQRTRCPYFYDTNLPCNKRKPGSGCAAIGGFSRQHAVIGASEACIATHPSDMAVAMRALDATVETVRPDGATRSIPIAELHRLPGDSPEIETTLASGELITAVTLPKPVGGTQAYRKVRDRASYAFALVSVAAIVQRDGTGSVALGGVAHKPWRVEAADAELPRGAKAVTARLFADAKPTKDNAFKLPLAERTLAAVLREARG</sequence>
<keyword evidence="1" id="KW-0285">Flavoprotein</keyword>
<dbReference type="InterPro" id="IPR016166">
    <property type="entry name" value="FAD-bd_PCMH"/>
</dbReference>
<dbReference type="EMBL" id="CAADFC020000014">
    <property type="protein sequence ID" value="VIO72181.1"/>
    <property type="molecule type" value="Genomic_DNA"/>
</dbReference>
<gene>
    <name evidence="4" type="primary">yagS_2</name>
    <name evidence="4" type="ORF">CI1B_38250</name>
</gene>
<dbReference type="Proteomes" id="UP000328092">
    <property type="component" value="Unassembled WGS sequence"/>
</dbReference>
<dbReference type="Gene3D" id="3.30.465.10">
    <property type="match status" value="2"/>
</dbReference>
<dbReference type="SUPFAM" id="SSF56176">
    <property type="entry name" value="FAD-binding/transporter-associated domain-like"/>
    <property type="match status" value="1"/>
</dbReference>
<evidence type="ECO:0000256" key="2">
    <source>
        <dbReference type="ARBA" id="ARBA00022827"/>
    </source>
</evidence>
<reference evidence="4" key="1">
    <citation type="submission" date="2019-02" db="EMBL/GenBank/DDBJ databases">
        <authorList>
            <person name="Pothier F.J."/>
        </authorList>
    </citation>
    <scope>NUCLEOTIDE SEQUENCE</scope>
    <source>
        <strain evidence="4">CI-1B</strain>
    </source>
</reference>
<organism evidence="4 5">
    <name type="scientific">Bradyrhizobium ivorense</name>
    <dbReference type="NCBI Taxonomy" id="2511166"/>
    <lineage>
        <taxon>Bacteria</taxon>
        <taxon>Pseudomonadati</taxon>
        <taxon>Pseudomonadota</taxon>
        <taxon>Alphaproteobacteria</taxon>
        <taxon>Hyphomicrobiales</taxon>
        <taxon>Nitrobacteraceae</taxon>
        <taxon>Bradyrhizobium</taxon>
    </lineage>
</organism>
<dbReference type="GO" id="GO:0071949">
    <property type="term" value="F:FAD binding"/>
    <property type="evidence" value="ECO:0007669"/>
    <property type="project" value="InterPro"/>
</dbReference>
<keyword evidence="5" id="KW-1185">Reference proteome</keyword>
<evidence type="ECO:0000256" key="1">
    <source>
        <dbReference type="ARBA" id="ARBA00022630"/>
    </source>
</evidence>
<dbReference type="Pfam" id="PF00941">
    <property type="entry name" value="FAD_binding_5"/>
    <property type="match status" value="1"/>
</dbReference>
<dbReference type="InterPro" id="IPR005107">
    <property type="entry name" value="CO_DH_flav_C"/>
</dbReference>
<dbReference type="SMART" id="SM01092">
    <property type="entry name" value="CO_deh_flav_C"/>
    <property type="match status" value="1"/>
</dbReference>
<accession>A0A508TCS8</accession>
<dbReference type="OrthoDB" id="9814706at2"/>
<dbReference type="Gene3D" id="3.30.43.10">
    <property type="entry name" value="Uridine Diphospho-n-acetylenolpyruvylglucosamine Reductase, domain 2"/>
    <property type="match status" value="1"/>
</dbReference>
<dbReference type="InterPro" id="IPR036318">
    <property type="entry name" value="FAD-bd_PCMH-like_sf"/>
</dbReference>
<dbReference type="PANTHER" id="PTHR42659">
    <property type="entry name" value="XANTHINE DEHYDROGENASE SUBUNIT C-RELATED"/>
    <property type="match status" value="1"/>
</dbReference>
<dbReference type="PROSITE" id="PS51387">
    <property type="entry name" value="FAD_PCMH"/>
    <property type="match status" value="1"/>
</dbReference>
<comment type="caution">
    <text evidence="4">The sequence shown here is derived from an EMBL/GenBank/DDBJ whole genome shotgun (WGS) entry which is preliminary data.</text>
</comment>
<dbReference type="AlphaFoldDB" id="A0A508TCS8"/>
<dbReference type="InterPro" id="IPR051312">
    <property type="entry name" value="Diverse_Substr_Oxidored"/>
</dbReference>
<dbReference type="InterPro" id="IPR002346">
    <property type="entry name" value="Mopterin_DH_FAD-bd"/>
</dbReference>
<dbReference type="SUPFAM" id="SSF55447">
    <property type="entry name" value="CO dehydrogenase flavoprotein C-terminal domain-like"/>
    <property type="match status" value="1"/>
</dbReference>
<proteinExistence type="predicted"/>
<dbReference type="GO" id="GO:0004854">
    <property type="term" value="F:xanthine dehydrogenase activity"/>
    <property type="evidence" value="ECO:0007669"/>
    <property type="project" value="UniProtKB-EC"/>
</dbReference>
<evidence type="ECO:0000313" key="4">
    <source>
        <dbReference type="EMBL" id="VIO72181.1"/>
    </source>
</evidence>
<dbReference type="InterPro" id="IPR016167">
    <property type="entry name" value="FAD-bd_PCMH_sub1"/>
</dbReference>
<dbReference type="InterPro" id="IPR016169">
    <property type="entry name" value="FAD-bd_PCMH_sub2"/>
</dbReference>
<dbReference type="InterPro" id="IPR036683">
    <property type="entry name" value="CO_DH_flav_C_dom_sf"/>
</dbReference>
<feature type="domain" description="FAD-binding PCMH-type" evidence="3">
    <location>
        <begin position="1"/>
        <end position="223"/>
    </location>
</feature>